<evidence type="ECO:0000256" key="3">
    <source>
        <dbReference type="SAM" id="Phobius"/>
    </source>
</evidence>
<feature type="transmembrane region" description="Helical" evidence="3">
    <location>
        <begin position="83"/>
        <end position="103"/>
    </location>
</feature>
<dbReference type="CDD" id="cd05237">
    <property type="entry name" value="UDP_invert_4-6DH_SDR_e"/>
    <property type="match status" value="1"/>
</dbReference>
<dbReference type="EMBL" id="FWXN01000001">
    <property type="protein sequence ID" value="SMC31285.1"/>
    <property type="molecule type" value="Genomic_DNA"/>
</dbReference>
<dbReference type="AlphaFoldDB" id="A0A1W1Y552"/>
<gene>
    <name evidence="5" type="ORF">SAMN06296429_10142</name>
</gene>
<dbReference type="InterPro" id="IPR051203">
    <property type="entry name" value="Polysaccharide_Synthase-Rel"/>
</dbReference>
<dbReference type="Pfam" id="PF13727">
    <property type="entry name" value="CoA_binding_3"/>
    <property type="match status" value="1"/>
</dbReference>
<feature type="transmembrane region" description="Helical" evidence="3">
    <location>
        <begin position="109"/>
        <end position="129"/>
    </location>
</feature>
<dbReference type="SUPFAM" id="SSF51735">
    <property type="entry name" value="NAD(P)-binding Rossmann-fold domains"/>
    <property type="match status" value="2"/>
</dbReference>
<feature type="transmembrane region" description="Helical" evidence="3">
    <location>
        <begin position="12"/>
        <end position="35"/>
    </location>
</feature>
<protein>
    <submittedName>
        <fullName evidence="5">NDP-sugar epimerase, includes UDP-GlcNAc-inverting 4,6-dehydratase FlaA1 and capsular polysaccharide biosynthesis protein EpsC</fullName>
    </submittedName>
</protein>
<evidence type="ECO:0000313" key="6">
    <source>
        <dbReference type="Proteomes" id="UP000192634"/>
    </source>
</evidence>
<organism evidence="5 6">
    <name type="scientific">Janibacter indicus</name>
    <dbReference type="NCBI Taxonomy" id="857417"/>
    <lineage>
        <taxon>Bacteria</taxon>
        <taxon>Bacillati</taxon>
        <taxon>Actinomycetota</taxon>
        <taxon>Actinomycetes</taxon>
        <taxon>Micrococcales</taxon>
        <taxon>Intrasporangiaceae</taxon>
        <taxon>Janibacter</taxon>
    </lineage>
</organism>
<proteinExistence type="inferred from homology"/>
<feature type="region of interest" description="Disordered" evidence="2">
    <location>
        <begin position="589"/>
        <end position="610"/>
    </location>
</feature>
<feature type="transmembrane region" description="Helical" evidence="3">
    <location>
        <begin position="47"/>
        <end position="71"/>
    </location>
</feature>
<dbReference type="InterPro" id="IPR003869">
    <property type="entry name" value="Polysac_CapD-like"/>
</dbReference>
<feature type="compositionally biased region" description="Basic and acidic residues" evidence="2">
    <location>
        <begin position="596"/>
        <end position="610"/>
    </location>
</feature>
<accession>A0A1W1Y552</accession>
<dbReference type="Gene3D" id="3.40.50.720">
    <property type="entry name" value="NAD(P)-binding Rossmann-like Domain"/>
    <property type="match status" value="2"/>
</dbReference>
<dbReference type="PANTHER" id="PTHR43318">
    <property type="entry name" value="UDP-N-ACETYLGLUCOSAMINE 4,6-DEHYDRATASE"/>
    <property type="match status" value="1"/>
</dbReference>
<feature type="domain" description="Polysaccharide biosynthesis protein CapD-like" evidence="4">
    <location>
        <begin position="284"/>
        <end position="560"/>
    </location>
</feature>
<sequence length="610" mass="65225">MGKAEPTSTSTRWRWAGIDGGLWLGATIAAVFLRFDFSVTEAFAASTLLFAVTSAAAYLALGGIAGPYAVGHSRGSFEEIVDLTKTAMIVGLLGLVVNAVLPVQLVPRSVPLTAALVAVMAMLAARTVLRTRRARHHGADDARRVIVLGAGEGGRQLVRTMLRDPRAGLLPVALVDDDPAKARLSIDGVRVRGTRRDIAALADQTNASTVAVAIPSADSSLLTEVRELTRDADLDILVLPPTSELFRRPTGRDLRALDLADLLGRRPIELDPAAIAESINGKVVLVTGAGGSIGSELCRQIAKFGPRKLLLLDRDESALHGTQISMSGRGLLDGDDTILADIRDPGRLQEIFTEHQPQVVFHAAALKHLPLLERYPMEAWKTNVIGTLNVLQAAFDHGVETFVNISTDKAANPTSVLGYSKRLTERLTSDFAARDANTYVSVRFGNVLGSRGSVITAFTAQIEAGGPVTVTHPDVERYFMLIPEACQLVLQAAAIGTDGQVMVLDMGTPAKINDVATTLIDLSGRDDVEIVYTGLRPGEKLSEELFTPGEDIRATDHDLVTSVDVPGLDPEKVTTLRHLSPTDAATWMRDAATARPADDAGERFSDVRGR</sequence>
<dbReference type="PANTHER" id="PTHR43318:SF1">
    <property type="entry name" value="POLYSACCHARIDE BIOSYNTHESIS PROTEIN EPSC-RELATED"/>
    <property type="match status" value="1"/>
</dbReference>
<dbReference type="Proteomes" id="UP000192634">
    <property type="component" value="Unassembled WGS sequence"/>
</dbReference>
<dbReference type="OrthoDB" id="9803111at2"/>
<evidence type="ECO:0000256" key="2">
    <source>
        <dbReference type="SAM" id="MobiDB-lite"/>
    </source>
</evidence>
<name>A0A1W1Y552_9MICO</name>
<reference evidence="5 6" key="1">
    <citation type="submission" date="2017-04" db="EMBL/GenBank/DDBJ databases">
        <authorList>
            <person name="Afonso C.L."/>
            <person name="Miller P.J."/>
            <person name="Scott M.A."/>
            <person name="Spackman E."/>
            <person name="Goraichik I."/>
            <person name="Dimitrov K.M."/>
            <person name="Suarez D.L."/>
            <person name="Swayne D.E."/>
        </authorList>
    </citation>
    <scope>NUCLEOTIDE SEQUENCE [LARGE SCALE GENOMIC DNA]</scope>
    <source>
        <strain evidence="5 6">CGMCC 1.12511</strain>
    </source>
</reference>
<keyword evidence="3" id="KW-0812">Transmembrane</keyword>
<comment type="similarity">
    <text evidence="1">Belongs to the polysaccharide synthase family.</text>
</comment>
<dbReference type="Pfam" id="PF02719">
    <property type="entry name" value="Polysacc_synt_2"/>
    <property type="match status" value="1"/>
</dbReference>
<keyword evidence="3" id="KW-0472">Membrane</keyword>
<keyword evidence="3" id="KW-1133">Transmembrane helix</keyword>
<dbReference type="InterPro" id="IPR036291">
    <property type="entry name" value="NAD(P)-bd_dom_sf"/>
</dbReference>
<evidence type="ECO:0000313" key="5">
    <source>
        <dbReference type="EMBL" id="SMC31285.1"/>
    </source>
</evidence>
<evidence type="ECO:0000256" key="1">
    <source>
        <dbReference type="ARBA" id="ARBA00007430"/>
    </source>
</evidence>
<evidence type="ECO:0000259" key="4">
    <source>
        <dbReference type="Pfam" id="PF02719"/>
    </source>
</evidence>